<name>A0A699YS47_HAELA</name>
<feature type="signal peptide" evidence="1">
    <location>
        <begin position="1"/>
        <end position="19"/>
    </location>
</feature>
<dbReference type="Proteomes" id="UP000485058">
    <property type="component" value="Unassembled WGS sequence"/>
</dbReference>
<evidence type="ECO:0000256" key="1">
    <source>
        <dbReference type="SAM" id="SignalP"/>
    </source>
</evidence>
<evidence type="ECO:0000313" key="2">
    <source>
        <dbReference type="EMBL" id="GFH09736.1"/>
    </source>
</evidence>
<dbReference type="EMBL" id="BLLF01000258">
    <property type="protein sequence ID" value="GFH09736.1"/>
    <property type="molecule type" value="Genomic_DNA"/>
</dbReference>
<keyword evidence="3" id="KW-1185">Reference proteome</keyword>
<accession>A0A699YS47</accession>
<feature type="chain" id="PRO_5025505106" evidence="1">
    <location>
        <begin position="20"/>
        <end position="240"/>
    </location>
</feature>
<protein>
    <submittedName>
        <fullName evidence="2">Uncharacterized protein</fullName>
    </submittedName>
</protein>
<feature type="non-terminal residue" evidence="2">
    <location>
        <position position="1"/>
    </location>
</feature>
<reference evidence="2 3" key="1">
    <citation type="submission" date="2020-02" db="EMBL/GenBank/DDBJ databases">
        <title>Draft genome sequence of Haematococcus lacustris strain NIES-144.</title>
        <authorList>
            <person name="Morimoto D."/>
            <person name="Nakagawa S."/>
            <person name="Yoshida T."/>
            <person name="Sawayama S."/>
        </authorList>
    </citation>
    <scope>NUCLEOTIDE SEQUENCE [LARGE SCALE GENOMIC DNA]</scope>
    <source>
        <strain evidence="2 3">NIES-144</strain>
    </source>
</reference>
<gene>
    <name evidence="2" type="ORF">HaLaN_04933</name>
</gene>
<sequence length="240" mass="26850">MLLCVLILTSASLASKGCARVQWPTMWQRTKHRLKPIALQSQLVSSEYVMHHAWQLQWLKHKQACKSPKYGATYNTPRVRVPRLRVFSPARQTFFTAAWNCWHCQWQVRLTMAQLYYHSLCLTLSVPTIMDIDTVYPCYKMPCQPTLPHGVAFVGPLHTPETQIIRALMACFDLLMKVAAYRNSHSSIRAIGLSAAASVVHGSRVTKKADSKESMAAVLNHDLDSSAAVLLGAVGTDSLK</sequence>
<feature type="non-terminal residue" evidence="2">
    <location>
        <position position="240"/>
    </location>
</feature>
<comment type="caution">
    <text evidence="2">The sequence shown here is derived from an EMBL/GenBank/DDBJ whole genome shotgun (WGS) entry which is preliminary data.</text>
</comment>
<dbReference type="AlphaFoldDB" id="A0A699YS47"/>
<evidence type="ECO:0000313" key="3">
    <source>
        <dbReference type="Proteomes" id="UP000485058"/>
    </source>
</evidence>
<keyword evidence="1" id="KW-0732">Signal</keyword>
<proteinExistence type="predicted"/>
<organism evidence="2 3">
    <name type="scientific">Haematococcus lacustris</name>
    <name type="common">Green alga</name>
    <name type="synonym">Haematococcus pluvialis</name>
    <dbReference type="NCBI Taxonomy" id="44745"/>
    <lineage>
        <taxon>Eukaryota</taxon>
        <taxon>Viridiplantae</taxon>
        <taxon>Chlorophyta</taxon>
        <taxon>core chlorophytes</taxon>
        <taxon>Chlorophyceae</taxon>
        <taxon>CS clade</taxon>
        <taxon>Chlamydomonadales</taxon>
        <taxon>Haematococcaceae</taxon>
        <taxon>Haematococcus</taxon>
    </lineage>
</organism>